<accession>A0A6J1MQH9</accession>
<name>A0A6J1MQH9_BICAN</name>
<feature type="compositionally biased region" description="Basic residues" evidence="1">
    <location>
        <begin position="384"/>
        <end position="394"/>
    </location>
</feature>
<dbReference type="GO" id="GO:0003677">
    <property type="term" value="F:DNA binding"/>
    <property type="evidence" value="ECO:0007669"/>
    <property type="project" value="TreeGrafter"/>
</dbReference>
<evidence type="ECO:0000313" key="2">
    <source>
        <dbReference type="Proteomes" id="UP001652582"/>
    </source>
</evidence>
<reference evidence="3" key="1">
    <citation type="submission" date="2025-08" db="UniProtKB">
        <authorList>
            <consortium name="RefSeq"/>
        </authorList>
    </citation>
    <scope>IDENTIFICATION</scope>
</reference>
<dbReference type="GO" id="GO:0005634">
    <property type="term" value="C:nucleus"/>
    <property type="evidence" value="ECO:0007669"/>
    <property type="project" value="TreeGrafter"/>
</dbReference>
<feature type="compositionally biased region" description="Basic and acidic residues" evidence="1">
    <location>
        <begin position="737"/>
        <end position="749"/>
    </location>
</feature>
<dbReference type="RefSeq" id="XP_023936724.2">
    <property type="nucleotide sequence ID" value="XM_024080956.2"/>
</dbReference>
<dbReference type="Gene3D" id="3.40.50.300">
    <property type="entry name" value="P-loop containing nucleotide triphosphate hydrolases"/>
    <property type="match status" value="1"/>
</dbReference>
<dbReference type="Proteomes" id="UP001652582">
    <property type="component" value="Chromosome 15"/>
</dbReference>
<feature type="region of interest" description="Disordered" evidence="1">
    <location>
        <begin position="366"/>
        <end position="426"/>
    </location>
</feature>
<dbReference type="SUPFAM" id="SSF52540">
    <property type="entry name" value="P-loop containing nucleoside triphosphate hydrolases"/>
    <property type="match status" value="1"/>
</dbReference>
<evidence type="ECO:0000256" key="1">
    <source>
        <dbReference type="SAM" id="MobiDB-lite"/>
    </source>
</evidence>
<feature type="compositionally biased region" description="Polar residues" evidence="1">
    <location>
        <begin position="366"/>
        <end position="381"/>
    </location>
</feature>
<feature type="compositionally biased region" description="Polar residues" evidence="1">
    <location>
        <begin position="403"/>
        <end position="416"/>
    </location>
</feature>
<sequence>MSKALEPSDITLSGNKLGYSLKNKHKRVLKSRENIFKPKCNRELKRKLKKYKLRRDGTEDPDILDVSNILVTSLRIKSPNQEKINCNNNIIDQEELNQRNYLFRMVRKKKMSADVDTVVIGEDKVKIQNGERTVPISLDEVGDKKHMDAFKLMMDSRNKSIGSNSPGKDKVDEPETNGITERKEIKAKRILSLQKMALSKGSGKNKEIEEYRDKSIEKKMVKRAERLKQLISKTESKGALKINISSHKETQTLKDNSDLNSKLKKSKSLKLCDIFNETTEVFEQNKISKSIAQDDIEFLNKLAPSIKKKENMLSYFQKMPKDSEQLEDNASVKKNNKPVIKVKLNSKHKKKTKILKSTEDDNTATDTVENIMVSNGNSNETHTSKHKRFKRKRNLNLDEASSPPLNTTDLNSSNSEGRPKRNVKKPLKYTEDVQIFSSDEELHIITPKKKKSNIKSCDFNVVNTILKAENVDVKKDIIDLVSNDPVVELPKINESRKKLSLKKKIAIKPNSDKKAVKLAPIFVPKMQLSPADIEAKQKFLQSGVPEKLKKKAQNSASVITFETFPSVVHIQQGTQDTNLHQEKNWFNISMGTDEISFTQNDCSFKNLLMLEKACNFNVPVVSKYNPEKILKSIKCAYPKFPVYRTYNLMCGKKKGDIKDFSYSEIDNSIEIINGQCAEINYENPDQLNWCDKYKPTSSKQIIGNFESIKELKKWLETWTENLFKAKQNASDSSDFSDFYHSDTDSRDGNRSTNNVLILTGKTGSGKTSSVYAVASELAIKVIEVNSSSKRTGKIMLQDLHEATQSHKVDRAKSGSENSQKLQEDISVIPKKRGRPKTIQNGKPSTKSKLKPSQPKISENQSQTLSSQESARTGMSLILIDDADIVFEQDDGFCSAVAQLIQSSKRPVILVTSSLTCPHLQKFIQYGKILHMRPVLSRMLGTWLDIMCLVDVGKCCMGLGAKMLDFYKGDKRKTINCLQFYMNSNKNVNKDHEVALSQYKSKIDDEDSSMSWVDSESSEAAISNGTEEDLYIHKQLQLLHVGYPTNMFNIWWNLPAIYKDYNNSEENDKDGSLLKVDIDKKHSTESLNKIAHVLDTISVIDYFDSNNPDSGTNVSTRPWYTSENASLLENENFECYNKSSLDTKAISDELINCTITAARRSFKHENSLNLLTSNMSAQRQRDKTVSRHNKLSSYLHPSSMLDHRATALDYWPICRAICRIEKNRTDVIVKRKNRFCHYLKSLNVLAKNDFFDSLADSLT</sequence>
<dbReference type="PANTHER" id="PTHR23389:SF21">
    <property type="entry name" value="ATPASE FAMILY AAA DOMAIN-CONTAINING PROTEIN 5"/>
    <property type="match status" value="1"/>
</dbReference>
<feature type="region of interest" description="Disordered" evidence="1">
    <location>
        <begin position="803"/>
        <end position="868"/>
    </location>
</feature>
<protein>
    <submittedName>
        <fullName evidence="3">Enhanced level of genomic instability 1 isoform X1</fullName>
    </submittedName>
</protein>
<feature type="compositionally biased region" description="Polar residues" evidence="1">
    <location>
        <begin position="837"/>
        <end position="846"/>
    </location>
</feature>
<dbReference type="PANTHER" id="PTHR23389">
    <property type="entry name" value="CHROMOSOME TRANSMISSION FIDELITY FACTOR 18"/>
    <property type="match status" value="1"/>
</dbReference>
<dbReference type="OrthoDB" id="9996895at2759"/>
<feature type="region of interest" description="Disordered" evidence="1">
    <location>
        <begin position="731"/>
        <end position="753"/>
    </location>
</feature>
<dbReference type="GeneID" id="112044940"/>
<feature type="region of interest" description="Disordered" evidence="1">
    <location>
        <begin position="157"/>
        <end position="178"/>
    </location>
</feature>
<dbReference type="AlphaFoldDB" id="A0A6J1MQH9"/>
<organism evidence="2 3">
    <name type="scientific">Bicyclus anynana</name>
    <name type="common">Squinting bush brown butterfly</name>
    <dbReference type="NCBI Taxonomy" id="110368"/>
    <lineage>
        <taxon>Eukaryota</taxon>
        <taxon>Metazoa</taxon>
        <taxon>Ecdysozoa</taxon>
        <taxon>Arthropoda</taxon>
        <taxon>Hexapoda</taxon>
        <taxon>Insecta</taxon>
        <taxon>Pterygota</taxon>
        <taxon>Neoptera</taxon>
        <taxon>Endopterygota</taxon>
        <taxon>Lepidoptera</taxon>
        <taxon>Glossata</taxon>
        <taxon>Ditrysia</taxon>
        <taxon>Papilionoidea</taxon>
        <taxon>Nymphalidae</taxon>
        <taxon>Satyrinae</taxon>
        <taxon>Satyrini</taxon>
        <taxon>Mycalesina</taxon>
        <taxon>Bicyclus</taxon>
    </lineage>
</organism>
<proteinExistence type="predicted"/>
<feature type="compositionally biased region" description="Polar residues" evidence="1">
    <location>
        <begin position="854"/>
        <end position="868"/>
    </location>
</feature>
<dbReference type="GO" id="GO:0061860">
    <property type="term" value="F:DNA clamp unloader activity"/>
    <property type="evidence" value="ECO:0007669"/>
    <property type="project" value="TreeGrafter"/>
</dbReference>
<dbReference type="InterPro" id="IPR027417">
    <property type="entry name" value="P-loop_NTPase"/>
</dbReference>
<dbReference type="KEGG" id="bany:112044940"/>
<feature type="compositionally biased region" description="Basic and acidic residues" evidence="1">
    <location>
        <begin position="803"/>
        <end position="813"/>
    </location>
</feature>
<gene>
    <name evidence="3" type="primary">LOC112044940</name>
</gene>
<evidence type="ECO:0000313" key="3">
    <source>
        <dbReference type="RefSeq" id="XP_023936724.2"/>
    </source>
</evidence>
<keyword evidence="2" id="KW-1185">Reference proteome</keyword>